<name>A0ABP5BDX6_9PSEU</name>
<accession>A0ABP5BDX6</accession>
<dbReference type="SUPFAM" id="SSF48371">
    <property type="entry name" value="ARM repeat"/>
    <property type="match status" value="1"/>
</dbReference>
<dbReference type="Proteomes" id="UP001501116">
    <property type="component" value="Unassembled WGS sequence"/>
</dbReference>
<keyword evidence="3" id="KW-1185">Reference proteome</keyword>
<protein>
    <recommendedName>
        <fullName evidence="4">Phage-related protein</fullName>
    </recommendedName>
</protein>
<organism evidence="2 3">
    <name type="scientific">Amycolatopsis minnesotensis</name>
    <dbReference type="NCBI Taxonomy" id="337894"/>
    <lineage>
        <taxon>Bacteria</taxon>
        <taxon>Bacillati</taxon>
        <taxon>Actinomycetota</taxon>
        <taxon>Actinomycetes</taxon>
        <taxon>Pseudonocardiales</taxon>
        <taxon>Pseudonocardiaceae</taxon>
        <taxon>Amycolatopsis</taxon>
    </lineage>
</organism>
<feature type="transmembrane region" description="Helical" evidence="1">
    <location>
        <begin position="582"/>
        <end position="602"/>
    </location>
</feature>
<dbReference type="InterPro" id="IPR016024">
    <property type="entry name" value="ARM-type_fold"/>
</dbReference>
<keyword evidence="1" id="KW-0472">Membrane</keyword>
<dbReference type="RefSeq" id="WP_344412801.1">
    <property type="nucleotide sequence ID" value="NZ_BAAANN010000002.1"/>
</dbReference>
<feature type="transmembrane region" description="Helical" evidence="1">
    <location>
        <begin position="623"/>
        <end position="646"/>
    </location>
</feature>
<evidence type="ECO:0000313" key="2">
    <source>
        <dbReference type="EMBL" id="GAA1940440.1"/>
    </source>
</evidence>
<sequence>MAAKGPGGKEVARVSVRVVPDSSKFPKDLEKDLKEQSGHEIEVPVDLDTKAAEAHFKAFKEALQRQKIEAKVSLDAGPISRVAASMDRARRPLAGIGALMEGWARSLRSVGQSAERTANAIVRARREAAAAAAETLRWVGWMIKFTLTTDNARKAWASLTGSVKKLASEIRQVPMLLALVSRYLALSATAAGRLAKTRITGFVSALFSGRTYAEAFYRSMERVAVFGARTADAFDRLRRIKLSDVGRALRGIGTAAAGAVRGVSRLGKSFVSSLGKGIGKTFDATVKGIGSAIKSGFSGAANILSSVASGFGKISTSMLLVGAIVSIIAPLVGLVSTLLAGIPSLALAAGAAFAAIYLGLDGIKRAASGLKPLVDKLKASLSDTFDKALTPIFKRLATVFPTLEAGLTSVAKGLVPLAAGFTNVVTSASGMKQIRTILDNTGKFFASLQPMVENFMRAFLTLGEVGSQSFGVLAGVLNTFAANFNAMVQRLKNSGQLTAALEALGKVTGALLDMFTRLFEAGVQAMGQMGGPLSTLITALTNAFVAMTPILTTISNLLSNVLGAALNAMVPVLTALTPAFQLLGNIVGTLLVGAIQAAMPILTTIAKIIGEMVLLALKAIEPILPPLIAFLTQLGQIVGTALLQAFTAVSPLLTLAAQFLTQILQALMPILPAIAELVSAGLQVFIDILSALMPPLIQLAQAIFPVLVDVVKQCVPVFLDIVKALTDLMPIITDIVLAVGQALMPIFQSLWNLVKEIWPSIKDIIEGALTAIKGIIDFVMGIITGDWDRAWKGIQTLLDGVWQMIKGALEAGLKAIVWLFTDLPMNLLRALGNLGGLLLGVGKDLLVGLWNGIAGAADWLWQKVKEFFSWLLPNWVKDMLGINSPSKVFADIGKWIPPGLANGIDANARVAADAAKTLASGVVDAFSINGDARQYGKAVAADWAAGLNSSQPVALAAVDDMAALVNDGVSAQWRGQVSADGFGSIGDKVADALSGWNVQIDKFGLASLVRNANSRNENGR</sequence>
<proteinExistence type="predicted"/>
<keyword evidence="1" id="KW-1133">Transmembrane helix</keyword>
<reference evidence="3" key="1">
    <citation type="journal article" date="2019" name="Int. J. Syst. Evol. Microbiol.">
        <title>The Global Catalogue of Microorganisms (GCM) 10K type strain sequencing project: providing services to taxonomists for standard genome sequencing and annotation.</title>
        <authorList>
            <consortium name="The Broad Institute Genomics Platform"/>
            <consortium name="The Broad Institute Genome Sequencing Center for Infectious Disease"/>
            <person name="Wu L."/>
            <person name="Ma J."/>
        </authorList>
    </citation>
    <scope>NUCLEOTIDE SEQUENCE [LARGE SCALE GENOMIC DNA]</scope>
    <source>
        <strain evidence="3">JCM 14545</strain>
    </source>
</reference>
<evidence type="ECO:0000313" key="3">
    <source>
        <dbReference type="Proteomes" id="UP001501116"/>
    </source>
</evidence>
<feature type="transmembrane region" description="Helical" evidence="1">
    <location>
        <begin position="319"/>
        <end position="339"/>
    </location>
</feature>
<comment type="caution">
    <text evidence="2">The sequence shown here is derived from an EMBL/GenBank/DDBJ whole genome shotgun (WGS) entry which is preliminary data.</text>
</comment>
<feature type="transmembrane region" description="Helical" evidence="1">
    <location>
        <begin position="345"/>
        <end position="363"/>
    </location>
</feature>
<dbReference type="EMBL" id="BAAANN010000002">
    <property type="protein sequence ID" value="GAA1940440.1"/>
    <property type="molecule type" value="Genomic_DNA"/>
</dbReference>
<gene>
    <name evidence="2" type="ORF">GCM10009754_04570</name>
</gene>
<evidence type="ECO:0000256" key="1">
    <source>
        <dbReference type="SAM" id="Phobius"/>
    </source>
</evidence>
<evidence type="ECO:0008006" key="4">
    <source>
        <dbReference type="Google" id="ProtNLM"/>
    </source>
</evidence>
<keyword evidence="1" id="KW-0812">Transmembrane</keyword>